<proteinExistence type="inferred from homology"/>
<comment type="catalytic activity">
    <reaction evidence="7 9">
        <text>4 Fe(2+) + O2 + 6 H2O = 4 iron(III) oxide-hydroxide + 12 H(+)</text>
        <dbReference type="Rhea" id="RHEA:11972"/>
        <dbReference type="ChEBI" id="CHEBI:15377"/>
        <dbReference type="ChEBI" id="CHEBI:15378"/>
        <dbReference type="ChEBI" id="CHEBI:15379"/>
        <dbReference type="ChEBI" id="CHEBI:29033"/>
        <dbReference type="ChEBI" id="CHEBI:78619"/>
        <dbReference type="EC" id="1.16.3.2"/>
    </reaction>
</comment>
<dbReference type="GO" id="GO:0004322">
    <property type="term" value="F:ferroxidase activity"/>
    <property type="evidence" value="ECO:0007669"/>
    <property type="project" value="TreeGrafter"/>
</dbReference>
<feature type="binding site" evidence="8">
    <location>
        <position position="18"/>
    </location>
    <ligand>
        <name>Fe cation</name>
        <dbReference type="ChEBI" id="CHEBI:24875"/>
        <label>1</label>
    </ligand>
</feature>
<keyword evidence="4 8" id="KW-0479">Metal-binding</keyword>
<dbReference type="InterPro" id="IPR012347">
    <property type="entry name" value="Ferritin-like"/>
</dbReference>
<dbReference type="GO" id="GO:0008199">
    <property type="term" value="F:ferric iron binding"/>
    <property type="evidence" value="ECO:0007669"/>
    <property type="project" value="InterPro"/>
</dbReference>
<dbReference type="AlphaFoldDB" id="A0A1B3WEM1"/>
<dbReference type="Proteomes" id="UP000094757">
    <property type="component" value="Chromosome"/>
</dbReference>
<dbReference type="InterPro" id="IPR001519">
    <property type="entry name" value="Ferritin"/>
</dbReference>
<dbReference type="RefSeq" id="WP_022513265.1">
    <property type="nucleotide sequence ID" value="NZ_CP017037.1"/>
</dbReference>
<sequence length="164" mass="18836">MKLTASMEKALNEQVVKEFHSAYLYLSMAKDMKREGFPGYAAWLTKQYNEEREHALKLSDYIEDRDGTTEFGAIDAITTHFECPVVVAEAALKHEEYISDSIRTLFKKARAEGDLETEVFLQWYITEQVEEEANAHDVLSGFTASHEDTAALHHFDHFLGKRKD</sequence>
<comment type="subcellular location">
    <subcellularLocation>
        <location evidence="9">Cytoplasm</location>
    </subcellularLocation>
</comment>
<feature type="binding site" evidence="8">
    <location>
        <position position="95"/>
    </location>
    <ligand>
        <name>Fe cation</name>
        <dbReference type="ChEBI" id="CHEBI:24875"/>
        <label>1</label>
    </ligand>
</feature>
<dbReference type="InterPro" id="IPR009040">
    <property type="entry name" value="Ferritin-like_diiron"/>
</dbReference>
<evidence type="ECO:0000256" key="4">
    <source>
        <dbReference type="ARBA" id="ARBA00022723"/>
    </source>
</evidence>
<evidence type="ECO:0000259" key="10">
    <source>
        <dbReference type="PROSITE" id="PS50905"/>
    </source>
</evidence>
<dbReference type="InterPro" id="IPR008331">
    <property type="entry name" value="Ferritin_DPS_dom"/>
</dbReference>
<dbReference type="EC" id="1.16.3.2" evidence="9"/>
<gene>
    <name evidence="11" type="ORF">BCB69_05310</name>
    <name evidence="12" type="ORF">DX915_04090</name>
</gene>
<dbReference type="Gene3D" id="1.20.1260.10">
    <property type="match status" value="1"/>
</dbReference>
<reference evidence="13" key="1">
    <citation type="submission" date="2016-08" db="EMBL/GenBank/DDBJ databases">
        <authorList>
            <person name="Holder M.E."/>
            <person name="Ajami N.J."/>
            <person name="Petrosino J.F."/>
        </authorList>
    </citation>
    <scope>NUCLEOTIDE SEQUENCE [LARGE SCALE GENOMIC DNA]</scope>
    <source>
        <strain evidence="13">F0677</strain>
    </source>
</reference>
<dbReference type="STRING" id="39950.BCB69_05310"/>
<dbReference type="EMBL" id="QWKU01000001">
    <property type="protein sequence ID" value="RID94689.1"/>
    <property type="molecule type" value="Genomic_DNA"/>
</dbReference>
<evidence type="ECO:0000313" key="11">
    <source>
        <dbReference type="EMBL" id="AOH39412.1"/>
    </source>
</evidence>
<evidence type="ECO:0000256" key="6">
    <source>
        <dbReference type="ARBA" id="ARBA00023004"/>
    </source>
</evidence>
<name>A0A1B3WEM1_9FIRM</name>
<keyword evidence="14" id="KW-1185">Reference proteome</keyword>
<feature type="binding site" evidence="8">
    <location>
        <position position="54"/>
    </location>
    <ligand>
        <name>Fe cation</name>
        <dbReference type="ChEBI" id="CHEBI:24875"/>
        <label>1</label>
    </ligand>
</feature>
<keyword evidence="5" id="KW-0560">Oxidoreductase</keyword>
<evidence type="ECO:0000313" key="12">
    <source>
        <dbReference type="EMBL" id="RID94689.1"/>
    </source>
</evidence>
<dbReference type="Proteomes" id="UP000266262">
    <property type="component" value="Unassembled WGS sequence"/>
</dbReference>
<dbReference type="GO" id="GO:0006879">
    <property type="term" value="P:intracellular iron ion homeostasis"/>
    <property type="evidence" value="ECO:0007669"/>
    <property type="project" value="UniProtKB-KW"/>
</dbReference>
<evidence type="ECO:0000256" key="7">
    <source>
        <dbReference type="ARBA" id="ARBA00048035"/>
    </source>
</evidence>
<evidence type="ECO:0000256" key="1">
    <source>
        <dbReference type="ARBA" id="ARBA00002485"/>
    </source>
</evidence>
<dbReference type="PANTHER" id="PTHR11431">
    <property type="entry name" value="FERRITIN"/>
    <property type="match status" value="1"/>
</dbReference>
<comment type="similarity">
    <text evidence="2 9">Belongs to the ferritin family. Prokaryotic subfamily.</text>
</comment>
<dbReference type="PROSITE" id="PS50905">
    <property type="entry name" value="FERRITIN_LIKE"/>
    <property type="match status" value="1"/>
</dbReference>
<reference evidence="11" key="2">
    <citation type="submission" date="2016-08" db="EMBL/GenBank/DDBJ databases">
        <authorList>
            <person name="Seilhamer J.J."/>
        </authorList>
    </citation>
    <scope>NUCLEOTIDE SEQUENCE [LARGE SCALE GENOMIC DNA]</scope>
    <source>
        <strain evidence="11">F0677</strain>
    </source>
</reference>
<keyword evidence="6 8" id="KW-0408">Iron</keyword>
<feature type="binding site" evidence="8">
    <location>
        <position position="128"/>
    </location>
    <ligand>
        <name>Fe cation</name>
        <dbReference type="ChEBI" id="CHEBI:24875"/>
        <label>1</label>
    </ligand>
</feature>
<dbReference type="OrthoDB" id="9801481at2"/>
<protein>
    <recommendedName>
        <fullName evidence="9">Ferritin</fullName>
        <ecNumber evidence="9">1.16.3.2</ecNumber>
    </recommendedName>
</protein>
<dbReference type="SUPFAM" id="SSF47240">
    <property type="entry name" value="Ferritin-like"/>
    <property type="match status" value="1"/>
</dbReference>
<keyword evidence="3 9" id="KW-0409">Iron storage</keyword>
<dbReference type="GO" id="GO:0005829">
    <property type="term" value="C:cytosol"/>
    <property type="evidence" value="ECO:0007669"/>
    <property type="project" value="TreeGrafter"/>
</dbReference>
<feature type="binding site" evidence="8">
    <location>
        <position position="51"/>
    </location>
    <ligand>
        <name>Fe cation</name>
        <dbReference type="ChEBI" id="CHEBI:24875"/>
        <label>1</label>
    </ligand>
</feature>
<evidence type="ECO:0000256" key="5">
    <source>
        <dbReference type="ARBA" id="ARBA00023002"/>
    </source>
</evidence>
<organism evidence="11 13">
    <name type="scientific">Dialister pneumosintes</name>
    <dbReference type="NCBI Taxonomy" id="39950"/>
    <lineage>
        <taxon>Bacteria</taxon>
        <taxon>Bacillati</taxon>
        <taxon>Bacillota</taxon>
        <taxon>Negativicutes</taxon>
        <taxon>Veillonellales</taxon>
        <taxon>Veillonellaceae</taxon>
        <taxon>Dialister</taxon>
    </lineage>
</organism>
<accession>A0A1B3WEM1</accession>
<dbReference type="EMBL" id="CP017037">
    <property type="protein sequence ID" value="AOH39412.1"/>
    <property type="molecule type" value="Genomic_DNA"/>
</dbReference>
<dbReference type="InterPro" id="IPR009078">
    <property type="entry name" value="Ferritin-like_SF"/>
</dbReference>
<evidence type="ECO:0000313" key="14">
    <source>
        <dbReference type="Proteomes" id="UP000266262"/>
    </source>
</evidence>
<dbReference type="KEGG" id="dpn:BCB69_05310"/>
<feature type="domain" description="Ferritin-like diiron" evidence="10">
    <location>
        <begin position="1"/>
        <end position="146"/>
    </location>
</feature>
<dbReference type="GO" id="GO:0006826">
    <property type="term" value="P:iron ion transport"/>
    <property type="evidence" value="ECO:0007669"/>
    <property type="project" value="InterPro"/>
</dbReference>
<dbReference type="PANTHER" id="PTHR11431:SF127">
    <property type="entry name" value="BACTERIAL NON-HEME FERRITIN"/>
    <property type="match status" value="1"/>
</dbReference>
<evidence type="ECO:0000256" key="2">
    <source>
        <dbReference type="ARBA" id="ARBA00006950"/>
    </source>
</evidence>
<dbReference type="Pfam" id="PF00210">
    <property type="entry name" value="Ferritin"/>
    <property type="match status" value="1"/>
</dbReference>
<evidence type="ECO:0000256" key="9">
    <source>
        <dbReference type="RuleBase" id="RU361145"/>
    </source>
</evidence>
<dbReference type="GO" id="GO:0008198">
    <property type="term" value="F:ferrous iron binding"/>
    <property type="evidence" value="ECO:0007669"/>
    <property type="project" value="TreeGrafter"/>
</dbReference>
<evidence type="ECO:0000256" key="8">
    <source>
        <dbReference type="PIRSR" id="PIRSR601519-1"/>
    </source>
</evidence>
<evidence type="ECO:0000256" key="3">
    <source>
        <dbReference type="ARBA" id="ARBA00022434"/>
    </source>
</evidence>
<dbReference type="CDD" id="cd01055">
    <property type="entry name" value="Nonheme_Ferritin"/>
    <property type="match status" value="1"/>
</dbReference>
<dbReference type="InterPro" id="IPR041719">
    <property type="entry name" value="Ferritin_prok"/>
</dbReference>
<comment type="function">
    <text evidence="1 9">Iron-storage protein.</text>
</comment>
<keyword evidence="9" id="KW-0963">Cytoplasm</keyword>
<reference evidence="12 14" key="3">
    <citation type="submission" date="2018-08" db="EMBL/GenBank/DDBJ databases">
        <title>Draft genome sequence of Dialister pneumosintes KCOM 1685.</title>
        <authorList>
            <person name="Kook J.-K."/>
            <person name="Park S.-N."/>
            <person name="Lim Y.K."/>
        </authorList>
    </citation>
    <scope>NUCLEOTIDE SEQUENCE [LARGE SCALE GENOMIC DNA]</scope>
    <source>
        <strain evidence="12 14">KCOM 1685</strain>
    </source>
</reference>
<evidence type="ECO:0000313" key="13">
    <source>
        <dbReference type="Proteomes" id="UP000094757"/>
    </source>
</evidence>